<dbReference type="AlphaFoldDB" id="A0A1H6IJM4"/>
<accession>A0A1H6IJM4</accession>
<dbReference type="OrthoDB" id="945117at2"/>
<evidence type="ECO:0008006" key="3">
    <source>
        <dbReference type="Google" id="ProtNLM"/>
    </source>
</evidence>
<evidence type="ECO:0000313" key="1">
    <source>
        <dbReference type="EMBL" id="SEH49062.1"/>
    </source>
</evidence>
<organism evidence="1 2">
    <name type="scientific">Chryseobacterium culicis</name>
    <dbReference type="NCBI Taxonomy" id="680127"/>
    <lineage>
        <taxon>Bacteria</taxon>
        <taxon>Pseudomonadati</taxon>
        <taxon>Bacteroidota</taxon>
        <taxon>Flavobacteriia</taxon>
        <taxon>Flavobacteriales</taxon>
        <taxon>Weeksellaceae</taxon>
        <taxon>Chryseobacterium group</taxon>
        <taxon>Chryseobacterium</taxon>
    </lineage>
</organism>
<dbReference type="RefSeq" id="WP_089697050.1">
    <property type="nucleotide sequence ID" value="NZ_FNWQ01000011.1"/>
</dbReference>
<evidence type="ECO:0000313" key="2">
    <source>
        <dbReference type="Proteomes" id="UP000198561"/>
    </source>
</evidence>
<dbReference type="STRING" id="680127.SAMN05421593_0093"/>
<dbReference type="EMBL" id="FNWQ01000011">
    <property type="protein sequence ID" value="SEH49062.1"/>
    <property type="molecule type" value="Genomic_DNA"/>
</dbReference>
<reference evidence="1 2" key="1">
    <citation type="submission" date="2016-10" db="EMBL/GenBank/DDBJ databases">
        <authorList>
            <person name="de Groot N.N."/>
        </authorList>
    </citation>
    <scope>NUCLEOTIDE SEQUENCE [LARGE SCALE GENOMIC DNA]</scope>
    <source>
        <strain evidence="1 2">DSM 23031</strain>
    </source>
</reference>
<name>A0A1H6IJM4_CHRCI</name>
<dbReference type="InterPro" id="IPR021958">
    <property type="entry name" value="DUF3575"/>
</dbReference>
<dbReference type="SUPFAM" id="SSF103515">
    <property type="entry name" value="Autotransporter"/>
    <property type="match status" value="1"/>
</dbReference>
<dbReference type="Proteomes" id="UP000198561">
    <property type="component" value="Unassembled WGS sequence"/>
</dbReference>
<gene>
    <name evidence="1" type="ORF">SAMN05421593_0093</name>
</gene>
<sequence>MRKIIFLGAITLFATINGQQKNSIKVDPLSIIVGGGASLISYERVISNHSTVGIGTGFATFKVDDYKYNYIGANIFYRYYFKEALNGFYLTGSTGFGGGRAKYTADKKKLKNTYTMLDVTARLGYQWVWKSGFTLDLNAGAHFMAISYKEDNFSKNPVKAEEAAILPNIGVGLGYSF</sequence>
<protein>
    <recommendedName>
        <fullName evidence="3">DUF3575 domain-containing protein</fullName>
    </recommendedName>
</protein>
<dbReference type="InterPro" id="IPR036709">
    <property type="entry name" value="Autotransporte_beta_dom_sf"/>
</dbReference>
<dbReference type="Pfam" id="PF12099">
    <property type="entry name" value="DUF3575"/>
    <property type="match status" value="1"/>
</dbReference>
<proteinExistence type="predicted"/>